<dbReference type="PROSITE" id="PS51750">
    <property type="entry name" value="BRO_N"/>
    <property type="match status" value="1"/>
</dbReference>
<dbReference type="RefSeq" id="WP_231440106.1">
    <property type="nucleotide sequence ID" value="NZ_JAJOMB010000003.1"/>
</dbReference>
<organism evidence="2 3">
    <name type="scientific">Kineosporia babensis</name>
    <dbReference type="NCBI Taxonomy" id="499548"/>
    <lineage>
        <taxon>Bacteria</taxon>
        <taxon>Bacillati</taxon>
        <taxon>Actinomycetota</taxon>
        <taxon>Actinomycetes</taxon>
        <taxon>Kineosporiales</taxon>
        <taxon>Kineosporiaceae</taxon>
        <taxon>Kineosporia</taxon>
    </lineage>
</organism>
<dbReference type="Pfam" id="PF02498">
    <property type="entry name" value="Bro-N"/>
    <property type="match status" value="1"/>
</dbReference>
<dbReference type="GO" id="GO:0003677">
    <property type="term" value="F:DNA binding"/>
    <property type="evidence" value="ECO:0007669"/>
    <property type="project" value="InterPro"/>
</dbReference>
<dbReference type="InterPro" id="IPR003497">
    <property type="entry name" value="BRO_N_domain"/>
</dbReference>
<evidence type="ECO:0000313" key="3">
    <source>
        <dbReference type="Proteomes" id="UP001138997"/>
    </source>
</evidence>
<dbReference type="EMBL" id="JAJOMB010000003">
    <property type="protein sequence ID" value="MCD5310930.1"/>
    <property type="molecule type" value="Genomic_DNA"/>
</dbReference>
<dbReference type="AlphaFoldDB" id="A0A9X1STU7"/>
<proteinExistence type="predicted"/>
<evidence type="ECO:0000313" key="2">
    <source>
        <dbReference type="EMBL" id="MCD5310930.1"/>
    </source>
</evidence>
<sequence length="272" mass="30482">MSISALDAFAPLANDEFQLFVMPHPTDGFWVGAAEVARTLGYRDAPTMTRSLPEAEQGYANSRSRAGDQRILYITRRAFLQALGQRQVSKIKDTAKRAQVQRFQDWVYGEVLPSVLTTGSYGIPAQRQETLSRRDLAQMVIEAEDALAASQQQVAELQPKAAYAERVILVDGDLSVRDTAQILARDYGLEIGEGRLFARLREWKWIGADRRPYQRYIDCGWLSAKEQSYEHKKSGERRAASPQVRVTAKGRLEIHRRLSAGQTALALEGGDL</sequence>
<feature type="domain" description="Bro-N" evidence="1">
    <location>
        <begin position="1"/>
        <end position="119"/>
    </location>
</feature>
<comment type="caution">
    <text evidence="2">The sequence shown here is derived from an EMBL/GenBank/DDBJ whole genome shotgun (WGS) entry which is preliminary data.</text>
</comment>
<reference evidence="2" key="1">
    <citation type="submission" date="2021-11" db="EMBL/GenBank/DDBJ databases">
        <title>Streptomyces corallinus and Kineosporia corallina sp. nov., two new coral-derived marine actinobacteria.</title>
        <authorList>
            <person name="Buangrab K."/>
            <person name="Sutthacheep M."/>
            <person name="Yeemin T."/>
            <person name="Harunari E."/>
            <person name="Igarashi Y."/>
            <person name="Sripreechasak P."/>
            <person name="Kanchanasin P."/>
            <person name="Tanasupawat S."/>
            <person name="Phongsopitanun W."/>
        </authorList>
    </citation>
    <scope>NUCLEOTIDE SEQUENCE</scope>
    <source>
        <strain evidence="2">JCM 31032</strain>
    </source>
</reference>
<gene>
    <name evidence="2" type="ORF">LR394_08485</name>
</gene>
<keyword evidence="3" id="KW-1185">Reference proteome</keyword>
<name>A0A9X1STU7_9ACTN</name>
<accession>A0A9X1STU7</accession>
<dbReference type="Pfam" id="PF03374">
    <property type="entry name" value="ANT"/>
    <property type="match status" value="1"/>
</dbReference>
<dbReference type="SMART" id="SM01040">
    <property type="entry name" value="Bro-N"/>
    <property type="match status" value="1"/>
</dbReference>
<dbReference type="Proteomes" id="UP001138997">
    <property type="component" value="Unassembled WGS sequence"/>
</dbReference>
<protein>
    <submittedName>
        <fullName evidence="2">Phage antirepressor KilAC domain-containing protein</fullName>
    </submittedName>
</protein>
<dbReference type="InterPro" id="IPR005039">
    <property type="entry name" value="Ant_C"/>
</dbReference>
<evidence type="ECO:0000259" key="1">
    <source>
        <dbReference type="PROSITE" id="PS51750"/>
    </source>
</evidence>